<sequence length="138" mass="15636">MITIENELNAKGVPSPRGTKWRRTIIRQQVLNPAYIGKRVFRGEVIGDGIWPALLDDEDTYWACVRLLQDPSRTTTRAGRAVHLLSYIVRCAVCDGPVSSHLVSRRGWEGQVYSCLYKRCAAVKAEFLDEYAQRVVVL</sequence>
<comment type="caution">
    <text evidence="2">The sequence shown here is derived from an EMBL/GenBank/DDBJ whole genome shotgun (WGS) entry which is preliminary data.</text>
</comment>
<proteinExistence type="predicted"/>
<dbReference type="OrthoDB" id="4500247at2"/>
<dbReference type="InterPro" id="IPR038109">
    <property type="entry name" value="DNA_bind_recomb_sf"/>
</dbReference>
<dbReference type="EMBL" id="SJJR01000004">
    <property type="protein sequence ID" value="TCB98600.1"/>
    <property type="molecule type" value="Genomic_DNA"/>
</dbReference>
<reference evidence="2 3" key="1">
    <citation type="submission" date="2019-02" db="EMBL/GenBank/DDBJ databases">
        <title>Jishengella sp. nov., isolated from a root of Zingiber montanum.</title>
        <authorList>
            <person name="Kuncharoen N."/>
            <person name="Kudo T."/>
            <person name="Masahiro Y."/>
            <person name="Ohkuma M."/>
            <person name="Tanasupawat S."/>
        </authorList>
    </citation>
    <scope>NUCLEOTIDE SEQUENCE [LARGE SCALE GENOMIC DNA]</scope>
    <source>
        <strain evidence="2 3">PLAI 1-1</strain>
    </source>
</reference>
<evidence type="ECO:0000313" key="3">
    <source>
        <dbReference type="Proteomes" id="UP000292274"/>
    </source>
</evidence>
<gene>
    <name evidence="2" type="ORF">E0H26_08155</name>
</gene>
<evidence type="ECO:0000313" key="2">
    <source>
        <dbReference type="EMBL" id="TCB98600.1"/>
    </source>
</evidence>
<feature type="domain" description="Recombinase" evidence="1">
    <location>
        <begin position="1"/>
        <end position="74"/>
    </location>
</feature>
<dbReference type="PROSITE" id="PS51737">
    <property type="entry name" value="RECOMBINASE_DNA_BIND"/>
    <property type="match status" value="1"/>
</dbReference>
<keyword evidence="3" id="KW-1185">Reference proteome</keyword>
<dbReference type="Pfam" id="PF07508">
    <property type="entry name" value="Recombinase"/>
    <property type="match status" value="1"/>
</dbReference>
<dbReference type="GO" id="GO:0000150">
    <property type="term" value="F:DNA strand exchange activity"/>
    <property type="evidence" value="ECO:0007669"/>
    <property type="project" value="InterPro"/>
</dbReference>
<dbReference type="Gene3D" id="3.90.1750.20">
    <property type="entry name" value="Putative Large Serine Recombinase, Chain B, Domain 2"/>
    <property type="match status" value="1"/>
</dbReference>
<evidence type="ECO:0000259" key="1">
    <source>
        <dbReference type="PROSITE" id="PS51737"/>
    </source>
</evidence>
<name>A0A4R0GM68_9ACTN</name>
<organism evidence="2 3">
    <name type="scientific">Micromonospora zingiberis</name>
    <dbReference type="NCBI Taxonomy" id="2053011"/>
    <lineage>
        <taxon>Bacteria</taxon>
        <taxon>Bacillati</taxon>
        <taxon>Actinomycetota</taxon>
        <taxon>Actinomycetes</taxon>
        <taxon>Micromonosporales</taxon>
        <taxon>Micromonosporaceae</taxon>
        <taxon>Micromonospora</taxon>
    </lineage>
</organism>
<dbReference type="AlphaFoldDB" id="A0A4R0GM68"/>
<protein>
    <recommendedName>
        <fullName evidence="1">Recombinase domain-containing protein</fullName>
    </recommendedName>
</protein>
<dbReference type="Proteomes" id="UP000292274">
    <property type="component" value="Unassembled WGS sequence"/>
</dbReference>
<accession>A0A4R0GM68</accession>
<dbReference type="InterPro" id="IPR011109">
    <property type="entry name" value="DNA_bind_recombinase_dom"/>
</dbReference>
<dbReference type="GO" id="GO:0003677">
    <property type="term" value="F:DNA binding"/>
    <property type="evidence" value="ECO:0007669"/>
    <property type="project" value="InterPro"/>
</dbReference>